<dbReference type="RefSeq" id="WP_380223090.1">
    <property type="nucleotide sequence ID" value="NZ_JBHSOF010000001.1"/>
</dbReference>
<accession>A0ABW0WZ72</accession>
<comment type="caution">
    <text evidence="3">The sequence shown here is derived from an EMBL/GenBank/DDBJ whole genome shotgun (WGS) entry which is preliminary data.</text>
</comment>
<dbReference type="PROSITE" id="PS51257">
    <property type="entry name" value="PROKAR_LIPOPROTEIN"/>
    <property type="match status" value="1"/>
</dbReference>
<feature type="region of interest" description="Disordered" evidence="1">
    <location>
        <begin position="26"/>
        <end position="69"/>
    </location>
</feature>
<gene>
    <name evidence="3" type="ORF">ACFP3U_00890</name>
</gene>
<keyword evidence="4" id="KW-1185">Reference proteome</keyword>
<sequence>MTRRPGAAALAAVLLAGAALLTACGPGADHGRAAPGASDSAQVGDLQQKLDAAESAAAEADSDTAADDG</sequence>
<organism evidence="3 4">
    <name type="scientific">Kitasatospora misakiensis</name>
    <dbReference type="NCBI Taxonomy" id="67330"/>
    <lineage>
        <taxon>Bacteria</taxon>
        <taxon>Bacillati</taxon>
        <taxon>Actinomycetota</taxon>
        <taxon>Actinomycetes</taxon>
        <taxon>Kitasatosporales</taxon>
        <taxon>Streptomycetaceae</taxon>
        <taxon>Kitasatospora</taxon>
    </lineage>
</organism>
<feature type="signal peptide" evidence="2">
    <location>
        <begin position="1"/>
        <end position="23"/>
    </location>
</feature>
<protein>
    <submittedName>
        <fullName evidence="3">Uncharacterized protein</fullName>
    </submittedName>
</protein>
<evidence type="ECO:0000313" key="4">
    <source>
        <dbReference type="Proteomes" id="UP001595975"/>
    </source>
</evidence>
<feature type="chain" id="PRO_5046989840" evidence="2">
    <location>
        <begin position="24"/>
        <end position="69"/>
    </location>
</feature>
<evidence type="ECO:0000256" key="2">
    <source>
        <dbReference type="SAM" id="SignalP"/>
    </source>
</evidence>
<evidence type="ECO:0000313" key="3">
    <source>
        <dbReference type="EMBL" id="MFC5661531.1"/>
    </source>
</evidence>
<name>A0ABW0WZ72_9ACTN</name>
<keyword evidence="2" id="KW-0732">Signal</keyword>
<feature type="compositionally biased region" description="Acidic residues" evidence="1">
    <location>
        <begin position="60"/>
        <end position="69"/>
    </location>
</feature>
<dbReference type="Proteomes" id="UP001595975">
    <property type="component" value="Unassembled WGS sequence"/>
</dbReference>
<proteinExistence type="predicted"/>
<evidence type="ECO:0000256" key="1">
    <source>
        <dbReference type="SAM" id="MobiDB-lite"/>
    </source>
</evidence>
<reference evidence="4" key="1">
    <citation type="journal article" date="2019" name="Int. J. Syst. Evol. Microbiol.">
        <title>The Global Catalogue of Microorganisms (GCM) 10K type strain sequencing project: providing services to taxonomists for standard genome sequencing and annotation.</title>
        <authorList>
            <consortium name="The Broad Institute Genomics Platform"/>
            <consortium name="The Broad Institute Genome Sequencing Center for Infectious Disease"/>
            <person name="Wu L."/>
            <person name="Ma J."/>
        </authorList>
    </citation>
    <scope>NUCLEOTIDE SEQUENCE [LARGE SCALE GENOMIC DNA]</scope>
    <source>
        <strain evidence="4">CGMCC 4.1437</strain>
    </source>
</reference>
<dbReference type="EMBL" id="JBHSOF010000001">
    <property type="protein sequence ID" value="MFC5661531.1"/>
    <property type="molecule type" value="Genomic_DNA"/>
</dbReference>